<sequence>MPSLSWQWTTKTASRRSRAGAAASRQTAGQLQTIRRVGPSAVLERDLTLRHRGGSTTASCSRRCDGLVRAAGEERGCHSEEASAPGAHSIGVGAAVVKLPVIIDPVEFFCLAVL</sequence>
<feature type="compositionally biased region" description="Polar residues" evidence="1">
    <location>
        <begin position="1"/>
        <end position="11"/>
    </location>
</feature>
<reference evidence="2" key="1">
    <citation type="journal article" date="2012" name="Nat. Biotechnol.">
        <title>Reference genome sequence of the model plant Setaria.</title>
        <authorList>
            <person name="Bennetzen J.L."/>
            <person name="Schmutz J."/>
            <person name="Wang H."/>
            <person name="Percifield R."/>
            <person name="Hawkins J."/>
            <person name="Pontaroli A.C."/>
            <person name="Estep M."/>
            <person name="Feng L."/>
            <person name="Vaughn J.N."/>
            <person name="Grimwood J."/>
            <person name="Jenkins J."/>
            <person name="Barry K."/>
            <person name="Lindquist E."/>
            <person name="Hellsten U."/>
            <person name="Deshpande S."/>
            <person name="Wang X."/>
            <person name="Wu X."/>
            <person name="Mitros T."/>
            <person name="Triplett J."/>
            <person name="Yang X."/>
            <person name="Ye C.Y."/>
            <person name="Mauro-Herrera M."/>
            <person name="Wang L."/>
            <person name="Li P."/>
            <person name="Sharma M."/>
            <person name="Sharma R."/>
            <person name="Ronald P.C."/>
            <person name="Panaud O."/>
            <person name="Kellogg E.A."/>
            <person name="Brutnell T.P."/>
            <person name="Doust A.N."/>
            <person name="Tuskan G.A."/>
            <person name="Rokhsar D."/>
            <person name="Devos K.M."/>
        </authorList>
    </citation>
    <scope>NUCLEOTIDE SEQUENCE [LARGE SCALE GENOMIC DNA]</scope>
    <source>
        <strain evidence="2">Yugu1</strain>
    </source>
</reference>
<feature type="region of interest" description="Disordered" evidence="1">
    <location>
        <begin position="1"/>
        <end position="30"/>
    </location>
</feature>
<protein>
    <submittedName>
        <fullName evidence="2">Uncharacterized protein</fullName>
    </submittedName>
</protein>
<proteinExistence type="predicted"/>
<accession>A0A368SHV8</accession>
<dbReference type="EMBL" id="CM003536">
    <property type="protein sequence ID" value="RCV42026.1"/>
    <property type="molecule type" value="Genomic_DNA"/>
</dbReference>
<name>A0A368SHV8_SETIT</name>
<evidence type="ECO:0000256" key="1">
    <source>
        <dbReference type="SAM" id="MobiDB-lite"/>
    </source>
</evidence>
<evidence type="ECO:0000313" key="2">
    <source>
        <dbReference type="EMBL" id="RCV42026.1"/>
    </source>
</evidence>
<gene>
    <name evidence="2" type="ORF">SETIT_9G182100v2</name>
</gene>
<dbReference type="AlphaFoldDB" id="A0A368SHV8"/>
<feature type="compositionally biased region" description="Low complexity" evidence="1">
    <location>
        <begin position="19"/>
        <end position="30"/>
    </location>
</feature>
<reference evidence="2" key="2">
    <citation type="submission" date="2015-07" db="EMBL/GenBank/DDBJ databases">
        <authorList>
            <person name="Noorani M."/>
        </authorList>
    </citation>
    <scope>NUCLEOTIDE SEQUENCE</scope>
    <source>
        <strain evidence="2">Yugu1</strain>
    </source>
</reference>
<organism evidence="2">
    <name type="scientific">Setaria italica</name>
    <name type="common">Foxtail millet</name>
    <name type="synonym">Panicum italicum</name>
    <dbReference type="NCBI Taxonomy" id="4555"/>
    <lineage>
        <taxon>Eukaryota</taxon>
        <taxon>Viridiplantae</taxon>
        <taxon>Streptophyta</taxon>
        <taxon>Embryophyta</taxon>
        <taxon>Tracheophyta</taxon>
        <taxon>Spermatophyta</taxon>
        <taxon>Magnoliopsida</taxon>
        <taxon>Liliopsida</taxon>
        <taxon>Poales</taxon>
        <taxon>Poaceae</taxon>
        <taxon>PACMAD clade</taxon>
        <taxon>Panicoideae</taxon>
        <taxon>Panicodae</taxon>
        <taxon>Paniceae</taxon>
        <taxon>Cenchrinae</taxon>
        <taxon>Setaria</taxon>
    </lineage>
</organism>